<dbReference type="AlphaFoldDB" id="A0A3R6YY79"/>
<evidence type="ECO:0000313" key="2">
    <source>
        <dbReference type="EMBL" id="RHY29142.1"/>
    </source>
</evidence>
<feature type="transmembrane region" description="Helical" evidence="1">
    <location>
        <begin position="40"/>
        <end position="63"/>
    </location>
</feature>
<accession>A0A3R6YY79</accession>
<keyword evidence="1" id="KW-0472">Membrane</keyword>
<name>A0A3R6YY79_9STRA</name>
<proteinExistence type="predicted"/>
<dbReference type="Proteomes" id="UP000285060">
    <property type="component" value="Unassembled WGS sequence"/>
</dbReference>
<keyword evidence="1" id="KW-0812">Transmembrane</keyword>
<evidence type="ECO:0000313" key="3">
    <source>
        <dbReference type="Proteomes" id="UP000285060"/>
    </source>
</evidence>
<evidence type="ECO:0000256" key="1">
    <source>
        <dbReference type="SAM" id="Phobius"/>
    </source>
</evidence>
<keyword evidence="1" id="KW-1133">Transmembrane helix</keyword>
<gene>
    <name evidence="2" type="ORF">DYB32_005396</name>
</gene>
<feature type="transmembrane region" description="Helical" evidence="1">
    <location>
        <begin position="70"/>
        <end position="89"/>
    </location>
</feature>
<feature type="non-terminal residue" evidence="2">
    <location>
        <position position="1"/>
    </location>
</feature>
<organism evidence="2 3">
    <name type="scientific">Aphanomyces invadans</name>
    <dbReference type="NCBI Taxonomy" id="157072"/>
    <lineage>
        <taxon>Eukaryota</taxon>
        <taxon>Sar</taxon>
        <taxon>Stramenopiles</taxon>
        <taxon>Oomycota</taxon>
        <taxon>Saprolegniomycetes</taxon>
        <taxon>Saprolegniales</taxon>
        <taxon>Verrucalvaceae</taxon>
        <taxon>Aphanomyces</taxon>
    </lineage>
</organism>
<comment type="caution">
    <text evidence="2">The sequence shown here is derived from an EMBL/GenBank/DDBJ whole genome shotgun (WGS) entry which is preliminary data.</text>
</comment>
<protein>
    <submittedName>
        <fullName evidence="2">Uncharacterized protein</fullName>
    </submittedName>
</protein>
<dbReference type="EMBL" id="QUSY01000477">
    <property type="protein sequence ID" value="RHY29142.1"/>
    <property type="molecule type" value="Genomic_DNA"/>
</dbReference>
<keyword evidence="3" id="KW-1185">Reference proteome</keyword>
<sequence>HHAKTVYFNGLWKDFLTKASAIVGAMALYQSYNLLKTAKFVFRFGIVYEVLSVAIVVLNLLFLHRATSNPLLVFKALFALSVVQLAWFGMNTYNLIQYQLQGDLNHDQLPLGAMGFLVTWAADRYMLRNEDIAERATTEVRDLKKKLK</sequence>
<reference evidence="2 3" key="1">
    <citation type="submission" date="2018-08" db="EMBL/GenBank/DDBJ databases">
        <title>Aphanomyces genome sequencing and annotation.</title>
        <authorList>
            <person name="Minardi D."/>
            <person name="Oidtmann B."/>
            <person name="Van Der Giezen M."/>
            <person name="Studholme D.J."/>
        </authorList>
    </citation>
    <scope>NUCLEOTIDE SEQUENCE [LARGE SCALE GENOMIC DNA]</scope>
    <source>
        <strain evidence="2 3">NJM0002</strain>
    </source>
</reference>